<evidence type="ECO:0000313" key="7">
    <source>
        <dbReference type="Proteomes" id="UP001596270"/>
    </source>
</evidence>
<evidence type="ECO:0000256" key="2">
    <source>
        <dbReference type="ARBA" id="ARBA00023015"/>
    </source>
</evidence>
<dbReference type="PANTHER" id="PTHR30126">
    <property type="entry name" value="HTH-TYPE TRANSCRIPTIONAL REGULATOR"/>
    <property type="match status" value="1"/>
</dbReference>
<evidence type="ECO:0000256" key="1">
    <source>
        <dbReference type="ARBA" id="ARBA00009437"/>
    </source>
</evidence>
<keyword evidence="4" id="KW-0804">Transcription</keyword>
<dbReference type="PANTHER" id="PTHR30126:SF77">
    <property type="entry name" value="TRANSCRIPTIONAL REGULATORY PROTEIN"/>
    <property type="match status" value="1"/>
</dbReference>
<comment type="caution">
    <text evidence="6">The sequence shown here is derived from an EMBL/GenBank/DDBJ whole genome shotgun (WGS) entry which is preliminary data.</text>
</comment>
<evidence type="ECO:0000259" key="5">
    <source>
        <dbReference type="PROSITE" id="PS50931"/>
    </source>
</evidence>
<evidence type="ECO:0000256" key="4">
    <source>
        <dbReference type="ARBA" id="ARBA00023163"/>
    </source>
</evidence>
<dbReference type="Gene3D" id="3.40.190.10">
    <property type="entry name" value="Periplasmic binding protein-like II"/>
    <property type="match status" value="2"/>
</dbReference>
<dbReference type="SUPFAM" id="SSF53850">
    <property type="entry name" value="Periplasmic binding protein-like II"/>
    <property type="match status" value="1"/>
</dbReference>
<dbReference type="SUPFAM" id="SSF46785">
    <property type="entry name" value="Winged helix' DNA-binding domain"/>
    <property type="match status" value="1"/>
</dbReference>
<dbReference type="CDD" id="cd05466">
    <property type="entry name" value="PBP2_LTTR_substrate"/>
    <property type="match status" value="1"/>
</dbReference>
<dbReference type="InterPro" id="IPR036390">
    <property type="entry name" value="WH_DNA-bd_sf"/>
</dbReference>
<dbReference type="Gene3D" id="1.10.10.10">
    <property type="entry name" value="Winged helix-like DNA-binding domain superfamily/Winged helix DNA-binding domain"/>
    <property type="match status" value="1"/>
</dbReference>
<reference evidence="7" key="1">
    <citation type="journal article" date="2019" name="Int. J. Syst. Evol. Microbiol.">
        <title>The Global Catalogue of Microorganisms (GCM) 10K type strain sequencing project: providing services to taxonomists for standard genome sequencing and annotation.</title>
        <authorList>
            <consortium name="The Broad Institute Genomics Platform"/>
            <consortium name="The Broad Institute Genome Sequencing Center for Infectious Disease"/>
            <person name="Wu L."/>
            <person name="Ma J."/>
        </authorList>
    </citation>
    <scope>NUCLEOTIDE SEQUENCE [LARGE SCALE GENOMIC DNA]</scope>
    <source>
        <strain evidence="7">CCUG 39402</strain>
    </source>
</reference>
<dbReference type="RefSeq" id="WP_371435688.1">
    <property type="nucleotide sequence ID" value="NZ_JBHSRS010000013.1"/>
</dbReference>
<keyword evidence="7" id="KW-1185">Reference proteome</keyword>
<accession>A0ABW1TUX3</accession>
<dbReference type="InterPro" id="IPR036388">
    <property type="entry name" value="WH-like_DNA-bd_sf"/>
</dbReference>
<gene>
    <name evidence="6" type="ORF">ACFQND_05695</name>
</gene>
<comment type="similarity">
    <text evidence="1">Belongs to the LysR transcriptional regulatory family.</text>
</comment>
<dbReference type="Proteomes" id="UP001596270">
    <property type="component" value="Unassembled WGS sequence"/>
</dbReference>
<keyword evidence="2" id="KW-0805">Transcription regulation</keyword>
<protein>
    <submittedName>
        <fullName evidence="6">LysR family transcriptional regulator</fullName>
    </submittedName>
</protein>
<sequence length="322" mass="36018">MLTLKQIEAVYWVSSLGGFYAAAERLNATQSTISKRILDLESFLGVEIFEQKNRAQLTLKGRELLGDFEKMLELQNSVVRRVGNDSSYSGRFRLGVTEMVALSWLPALIRAVRHVYPQIVLEPKVDRTTQLWPQMTSHRLDMVICPQMHAEDHSFQTVQLGFMESAWMCRPDLLDDRKGGLPIEDVLRLPLLTYSEGSLLHQRLLTALTAARIWHDNTIVCNSMIALAELASAGLGVTYLPREYFSSYIESGNLRAIQTSLLLPPLEYTAVHRSDAVSLRIAEIAREVCDFGRPQWQDRIAAPARGSVQGTQAARASGSSTA</sequence>
<feature type="domain" description="HTH lysR-type" evidence="5">
    <location>
        <begin position="2"/>
        <end position="58"/>
    </location>
</feature>
<dbReference type="InterPro" id="IPR000847">
    <property type="entry name" value="LysR_HTH_N"/>
</dbReference>
<dbReference type="Pfam" id="PF00126">
    <property type="entry name" value="HTH_1"/>
    <property type="match status" value="1"/>
</dbReference>
<dbReference type="Pfam" id="PF03466">
    <property type="entry name" value="LysR_substrate"/>
    <property type="match status" value="1"/>
</dbReference>
<dbReference type="PROSITE" id="PS50931">
    <property type="entry name" value="HTH_LYSR"/>
    <property type="match status" value="1"/>
</dbReference>
<evidence type="ECO:0000256" key="3">
    <source>
        <dbReference type="ARBA" id="ARBA00023125"/>
    </source>
</evidence>
<dbReference type="EMBL" id="JBHSRS010000013">
    <property type="protein sequence ID" value="MFC6280723.1"/>
    <property type="molecule type" value="Genomic_DNA"/>
</dbReference>
<keyword evidence="3" id="KW-0238">DNA-binding</keyword>
<name>A0ABW1TUX3_9BURK</name>
<dbReference type="InterPro" id="IPR005119">
    <property type="entry name" value="LysR_subst-bd"/>
</dbReference>
<dbReference type="PRINTS" id="PR00039">
    <property type="entry name" value="HTHLYSR"/>
</dbReference>
<organism evidence="6 7">
    <name type="scientific">Polaromonas aquatica</name>
    <dbReference type="NCBI Taxonomy" id="332657"/>
    <lineage>
        <taxon>Bacteria</taxon>
        <taxon>Pseudomonadati</taxon>
        <taxon>Pseudomonadota</taxon>
        <taxon>Betaproteobacteria</taxon>
        <taxon>Burkholderiales</taxon>
        <taxon>Comamonadaceae</taxon>
        <taxon>Polaromonas</taxon>
    </lineage>
</organism>
<proteinExistence type="inferred from homology"/>
<evidence type="ECO:0000313" key="6">
    <source>
        <dbReference type="EMBL" id="MFC6280723.1"/>
    </source>
</evidence>